<gene>
    <name evidence="2" type="ORF">IT779_04960</name>
</gene>
<dbReference type="PRINTS" id="PR00111">
    <property type="entry name" value="ABHYDROLASE"/>
</dbReference>
<dbReference type="EMBL" id="JADMLG010000002">
    <property type="protein sequence ID" value="MBH0775638.1"/>
    <property type="molecule type" value="Genomic_DNA"/>
</dbReference>
<feature type="domain" description="AB hydrolase-1" evidence="1">
    <location>
        <begin position="21"/>
        <end position="258"/>
    </location>
</feature>
<dbReference type="SUPFAM" id="SSF53474">
    <property type="entry name" value="alpha/beta-Hydrolases"/>
    <property type="match status" value="1"/>
</dbReference>
<dbReference type="Proteomes" id="UP000655751">
    <property type="component" value="Unassembled WGS sequence"/>
</dbReference>
<proteinExistence type="predicted"/>
<evidence type="ECO:0000313" key="2">
    <source>
        <dbReference type="EMBL" id="MBH0775638.1"/>
    </source>
</evidence>
<reference evidence="2" key="1">
    <citation type="submission" date="2020-11" db="EMBL/GenBank/DDBJ databases">
        <title>Nocardia NEAU-351.nov., a novel actinomycete isolated from the cow dung.</title>
        <authorList>
            <person name="Zhang X."/>
        </authorList>
    </citation>
    <scope>NUCLEOTIDE SEQUENCE</scope>
    <source>
        <strain evidence="2">NEAU-351</strain>
    </source>
</reference>
<dbReference type="PANTHER" id="PTHR46438">
    <property type="entry name" value="ALPHA/BETA-HYDROLASES SUPERFAMILY PROTEIN"/>
    <property type="match status" value="1"/>
</dbReference>
<dbReference type="InterPro" id="IPR029058">
    <property type="entry name" value="AB_hydrolase_fold"/>
</dbReference>
<dbReference type="InterPro" id="IPR000073">
    <property type="entry name" value="AB_hydrolase_1"/>
</dbReference>
<dbReference type="InterPro" id="IPR000639">
    <property type="entry name" value="Epox_hydrolase-like"/>
</dbReference>
<organism evidence="2 3">
    <name type="scientific">Nocardia bovistercoris</name>
    <dbReference type="NCBI Taxonomy" id="2785916"/>
    <lineage>
        <taxon>Bacteria</taxon>
        <taxon>Bacillati</taxon>
        <taxon>Actinomycetota</taxon>
        <taxon>Actinomycetes</taxon>
        <taxon>Mycobacteriales</taxon>
        <taxon>Nocardiaceae</taxon>
        <taxon>Nocardia</taxon>
    </lineage>
</organism>
<accession>A0A931I956</accession>
<evidence type="ECO:0000313" key="3">
    <source>
        <dbReference type="Proteomes" id="UP000655751"/>
    </source>
</evidence>
<dbReference type="GO" id="GO:0016787">
    <property type="term" value="F:hydrolase activity"/>
    <property type="evidence" value="ECO:0007669"/>
    <property type="project" value="UniProtKB-KW"/>
</dbReference>
<dbReference type="PANTHER" id="PTHR46438:SF11">
    <property type="entry name" value="LIPASE-RELATED"/>
    <property type="match status" value="1"/>
</dbReference>
<sequence length="286" mass="30777">MAVFAYRGRSVVYDRVGSGPPAFLLHNAGTQRHIWDDQVAALRGRHTVIALDLPGFGESDPATGHRLDDYVDMFAAFIDDQGGREAILIGNCVGSAIALSYADRHPDRVRALVLCNPLTWNTVHGGASAGLARVDALLPLGPLARRLTLPEPAVSMIVATQLGARGRRVGLHRSPRLRAHLNDRGRLFALDRLVQDFPAYRALDTLRPGPEFPPICTLWGKQNRVLSAAAGARLDTTLRPHTSVVLDDCGHLPMAEDPDAVTAVVTGFLTAVTADRATRATSTHAV</sequence>
<dbReference type="Pfam" id="PF00561">
    <property type="entry name" value="Abhydrolase_1"/>
    <property type="match status" value="1"/>
</dbReference>
<dbReference type="Gene3D" id="3.40.50.1820">
    <property type="entry name" value="alpha/beta hydrolase"/>
    <property type="match status" value="1"/>
</dbReference>
<keyword evidence="2" id="KW-0378">Hydrolase</keyword>
<dbReference type="PRINTS" id="PR00412">
    <property type="entry name" value="EPOXHYDRLASE"/>
</dbReference>
<dbReference type="AlphaFoldDB" id="A0A931I956"/>
<keyword evidence="3" id="KW-1185">Reference proteome</keyword>
<comment type="caution">
    <text evidence="2">The sequence shown here is derived from an EMBL/GenBank/DDBJ whole genome shotgun (WGS) entry which is preliminary data.</text>
</comment>
<dbReference type="RefSeq" id="WP_196147986.1">
    <property type="nucleotide sequence ID" value="NZ_JADMLG010000002.1"/>
</dbReference>
<evidence type="ECO:0000259" key="1">
    <source>
        <dbReference type="Pfam" id="PF00561"/>
    </source>
</evidence>
<name>A0A931I956_9NOCA</name>
<protein>
    <submittedName>
        <fullName evidence="2">Alpha/beta hydrolase</fullName>
    </submittedName>
</protein>